<comment type="caution">
    <text evidence="2">The sequence shown here is derived from an EMBL/GenBank/DDBJ whole genome shotgun (WGS) entry which is preliminary data.</text>
</comment>
<dbReference type="SUPFAM" id="SSF48452">
    <property type="entry name" value="TPR-like"/>
    <property type="match status" value="1"/>
</dbReference>
<dbReference type="Proteomes" id="UP001163064">
    <property type="component" value="Unassembled WGS sequence"/>
</dbReference>
<feature type="region of interest" description="Disordered" evidence="1">
    <location>
        <begin position="85"/>
        <end position="159"/>
    </location>
</feature>
<dbReference type="EMBL" id="JAPHNL010000197">
    <property type="protein sequence ID" value="MCX3061400.1"/>
    <property type="molecule type" value="Genomic_DNA"/>
</dbReference>
<evidence type="ECO:0000313" key="2">
    <source>
        <dbReference type="EMBL" id="MCX3061400.1"/>
    </source>
</evidence>
<gene>
    <name evidence="2" type="ORF">OFY01_16865</name>
</gene>
<evidence type="ECO:0008006" key="4">
    <source>
        <dbReference type="Google" id="ProtNLM"/>
    </source>
</evidence>
<evidence type="ECO:0000313" key="3">
    <source>
        <dbReference type="Proteomes" id="UP001163064"/>
    </source>
</evidence>
<name>A0ABT3TWG8_9ACTN</name>
<accession>A0ABT3TWG8</accession>
<dbReference type="InterPro" id="IPR011990">
    <property type="entry name" value="TPR-like_helical_dom_sf"/>
</dbReference>
<organism evidence="2 3">
    <name type="scientific">Streptomyces beihaiensis</name>
    <dbReference type="NCBI Taxonomy" id="2984495"/>
    <lineage>
        <taxon>Bacteria</taxon>
        <taxon>Bacillati</taxon>
        <taxon>Actinomycetota</taxon>
        <taxon>Actinomycetes</taxon>
        <taxon>Kitasatosporales</taxon>
        <taxon>Streptomycetaceae</taxon>
        <taxon>Streptomyces</taxon>
    </lineage>
</organism>
<feature type="compositionally biased region" description="Polar residues" evidence="1">
    <location>
        <begin position="126"/>
        <end position="139"/>
    </location>
</feature>
<proteinExistence type="predicted"/>
<sequence length="483" mass="51982">PGTDRALGLAALVLGGRPADAVSRFEAACRSDPADTVALHGLLAAYLQAGRYADAWRAATGRQDRLTVRAREILDLCRTLAWLDEPGEPGEQGGWGESRVWGDPGVRLGDRSADGGPWEGRHAGGRQTSGHQAQDQQPRGQWLPGGQLPDRQVRGQQQPPGAALLAEIAEGPDTAPWVAYALGRHHLLQGRARQAHDALSAVARKLPDRTDLAYHAAWARLLDGRHREVTERVTADAPWPLLCLLLDADPDHVLPPGARERILTAAGPLAPVVRARLLMADGRRPAADLPGWERLDLRGTALPHRLEALRTMLAAELSRGRAAEAERLTGLPLFRKLPRAEQRLWEGATDRSGDPRRAVRLLVEAHALGRDRAAQIRAAMELRAGNPDAVHPLLDGARGRVAELLRARAEIALGDLEAARRRLAGGRVAHLPRARYESGLIGLRTAALRWAAGDPDAAQREAEQAAALLIDAALAGPDVVPPV</sequence>
<protein>
    <recommendedName>
        <fullName evidence="4">Tetratricopeptide repeat protein</fullName>
    </recommendedName>
</protein>
<reference evidence="2" key="1">
    <citation type="submission" date="2022-10" db="EMBL/GenBank/DDBJ databases">
        <title>Streptomyces beihaiensis sp. nov., a chitin degrading actinobacterium, isolated from shrimp pond soil.</title>
        <authorList>
            <person name="Xie J."/>
            <person name="Shen N."/>
        </authorList>
    </citation>
    <scope>NUCLEOTIDE SEQUENCE</scope>
    <source>
        <strain evidence="2">GXMU-J5</strain>
    </source>
</reference>
<keyword evidence="3" id="KW-1185">Reference proteome</keyword>
<feature type="non-terminal residue" evidence="2">
    <location>
        <position position="1"/>
    </location>
</feature>
<evidence type="ECO:0000256" key="1">
    <source>
        <dbReference type="SAM" id="MobiDB-lite"/>
    </source>
</evidence>
<feature type="non-terminal residue" evidence="2">
    <location>
        <position position="483"/>
    </location>
</feature>